<dbReference type="PROSITE" id="PS51257">
    <property type="entry name" value="PROKAR_LIPOPROTEIN"/>
    <property type="match status" value="1"/>
</dbReference>
<keyword evidence="3" id="KW-1185">Reference proteome</keyword>
<dbReference type="SUPFAM" id="SSF101898">
    <property type="entry name" value="NHL repeat"/>
    <property type="match status" value="1"/>
</dbReference>
<feature type="signal peptide" evidence="1">
    <location>
        <begin position="1"/>
        <end position="21"/>
    </location>
</feature>
<dbReference type="GO" id="GO:0043161">
    <property type="term" value="P:proteasome-mediated ubiquitin-dependent protein catabolic process"/>
    <property type="evidence" value="ECO:0007669"/>
    <property type="project" value="TreeGrafter"/>
</dbReference>
<accession>A0A1M4SDG4</accession>
<dbReference type="Proteomes" id="UP000184041">
    <property type="component" value="Unassembled WGS sequence"/>
</dbReference>
<dbReference type="PANTHER" id="PTHR24104:SF25">
    <property type="entry name" value="PROTEIN LIN-41"/>
    <property type="match status" value="1"/>
</dbReference>
<keyword evidence="1" id="KW-0732">Signal</keyword>
<dbReference type="InterPro" id="IPR011042">
    <property type="entry name" value="6-blade_b-propeller_TolB-like"/>
</dbReference>
<evidence type="ECO:0000313" key="3">
    <source>
        <dbReference type="Proteomes" id="UP000184041"/>
    </source>
</evidence>
<evidence type="ECO:0000256" key="1">
    <source>
        <dbReference type="SAM" id="SignalP"/>
    </source>
</evidence>
<feature type="chain" id="PRO_5012702582" evidence="1">
    <location>
        <begin position="22"/>
        <end position="416"/>
    </location>
</feature>
<dbReference type="InterPro" id="IPR050952">
    <property type="entry name" value="TRIM-NHL_E3_ligases"/>
</dbReference>
<reference evidence="2 3" key="1">
    <citation type="submission" date="2016-11" db="EMBL/GenBank/DDBJ databases">
        <authorList>
            <person name="Jaros S."/>
            <person name="Januszkiewicz K."/>
            <person name="Wedrychowicz H."/>
        </authorList>
    </citation>
    <scope>NUCLEOTIDE SEQUENCE [LARGE SCALE GENOMIC DNA]</scope>
    <source>
        <strain evidence="2 3">DSM 21986</strain>
    </source>
</reference>
<dbReference type="GO" id="GO:0008270">
    <property type="term" value="F:zinc ion binding"/>
    <property type="evidence" value="ECO:0007669"/>
    <property type="project" value="UniProtKB-KW"/>
</dbReference>
<dbReference type="EMBL" id="FQUS01000001">
    <property type="protein sequence ID" value="SHE30202.1"/>
    <property type="molecule type" value="Genomic_DNA"/>
</dbReference>
<organism evidence="2 3">
    <name type="scientific">Fodinibius roseus</name>
    <dbReference type="NCBI Taxonomy" id="1194090"/>
    <lineage>
        <taxon>Bacteria</taxon>
        <taxon>Pseudomonadati</taxon>
        <taxon>Balneolota</taxon>
        <taxon>Balneolia</taxon>
        <taxon>Balneolales</taxon>
        <taxon>Balneolaceae</taxon>
        <taxon>Fodinibius</taxon>
    </lineage>
</organism>
<gene>
    <name evidence="2" type="ORF">SAMN05443144_1014</name>
</gene>
<protein>
    <submittedName>
        <fullName evidence="2">6-bladed beta-propeller protein</fullName>
    </submittedName>
</protein>
<dbReference type="GO" id="GO:0000209">
    <property type="term" value="P:protein polyubiquitination"/>
    <property type="evidence" value="ECO:0007669"/>
    <property type="project" value="TreeGrafter"/>
</dbReference>
<name>A0A1M4SDG4_9BACT</name>
<dbReference type="AlphaFoldDB" id="A0A1M4SDG4"/>
<dbReference type="PANTHER" id="PTHR24104">
    <property type="entry name" value="E3 UBIQUITIN-PROTEIN LIGASE NHLRC1-RELATED"/>
    <property type="match status" value="1"/>
</dbReference>
<evidence type="ECO:0000313" key="2">
    <source>
        <dbReference type="EMBL" id="SHE30202.1"/>
    </source>
</evidence>
<dbReference type="Gene3D" id="2.120.10.30">
    <property type="entry name" value="TolB, C-terminal domain"/>
    <property type="match status" value="1"/>
</dbReference>
<dbReference type="OrthoDB" id="9799230at2"/>
<dbReference type="Pfam" id="PF17170">
    <property type="entry name" value="DUF5128"/>
    <property type="match status" value="1"/>
</dbReference>
<dbReference type="STRING" id="1194090.SAMN05443144_1014"/>
<sequence>MRSPPTSLLFLILFFVVCGCASENDVDIPAHLEGLENLTVYQRPEHPDTLILHREQVFGITDSLLIDFVGSMAVDDSGRVYVTSGRPNGIKVFDPDGRYLTQIGREGRGPGEFVAAPGLNIISNQLYVVDYGAYRISIFSVDSLKLIRTVNINLTNKIKALADYAVHQIIPDKNGAFLVCFKKILREVPDLPEGIKIDTLYRSYYPINKEGRLIPKQVLRIQDQPVVTESIYQNVFPASFNFFSKPLVVVSNNGSIYTANSKDFLIKEYSPDGEYRRAFFHPYHNVSLTREIVLESNYDIMSKLISRGGISENMSQTMINSRLRLLRQIDLPPNWPALNDLLVDDENRLWLSTIVNDQTVYQWWVLDENGKLLAGFQWPRSKAIKIIKNGCVYTEETNKKTGLERVVRYKIAMSKG</sequence>
<dbReference type="GO" id="GO:0061630">
    <property type="term" value="F:ubiquitin protein ligase activity"/>
    <property type="evidence" value="ECO:0007669"/>
    <property type="project" value="TreeGrafter"/>
</dbReference>
<proteinExistence type="predicted"/>